<reference evidence="8" key="1">
    <citation type="submission" date="2021-01" db="EMBL/GenBank/DDBJ databases">
        <authorList>
            <consortium name="Aspergillus luchuensis mut. kawachii IFO 4304 genome sequencing consortium"/>
            <person name="Kazuki M."/>
            <person name="Futagami T."/>
        </authorList>
    </citation>
    <scope>NUCLEOTIDE SEQUENCE</scope>
    <source>
        <strain evidence="8">IFO 4308</strain>
    </source>
</reference>
<keyword evidence="4" id="KW-0238">DNA-binding</keyword>
<keyword evidence="2" id="KW-0862">Zinc</keyword>
<sequence>MRNPQSPKNNTHLTNSLIGGLKESNSRLNRSGKARIRHWAPKVKTGCMTCRIRRVKCDETKPVCQRCSSTGRKCDGYNSVPPGPPTTVLSVVQMPSYWEVVSSNPVETESFRFFHSVTIPTLAGFFDQGRWARRLLQMSHRYPALWHAMTAVACIHRDFIANSTPITMSRMQDSSQVRLALQQWNKSIQSLQELLSGQVLTKFDRLVILSVCILFITMSSLQGRLWQAFVHINSGLKLIHQWKLADKGEDQRDEDSDLDVLLVLFTQLDSQARPYLPSLSNNLQWTDKQIILSSSTNPFKSLLEACVALEVHFNKMMQIYTNNSIYIDGLDAGMQIKRQQCLLGLTEWDARLDKYLGRTPQPENGKALKLLYVRRRLAQVALSMDLTEGELAHDDFVEDYAYMLRLMGDILGDPMDPLDSQPADIDQSQNMSFHLETITTEPLFLIALRCREPTIRRQAIRLLRQYPRREGICEGMAALKIAERVMEIEEECLSSPENACARGNWICENHRVTWLQFFLVHDRQARTVVHTREDLLHGQPGREIVTTYW</sequence>
<organism evidence="8 9">
    <name type="scientific">Aspergillus kawachii</name>
    <name type="common">White koji mold</name>
    <name type="synonym">Aspergillus awamori var. kawachi</name>
    <dbReference type="NCBI Taxonomy" id="1069201"/>
    <lineage>
        <taxon>Eukaryota</taxon>
        <taxon>Fungi</taxon>
        <taxon>Dikarya</taxon>
        <taxon>Ascomycota</taxon>
        <taxon>Pezizomycotina</taxon>
        <taxon>Eurotiomycetes</taxon>
        <taxon>Eurotiomycetidae</taxon>
        <taxon>Eurotiales</taxon>
        <taxon>Aspergillaceae</taxon>
        <taxon>Aspergillus</taxon>
        <taxon>Aspergillus subgen. Circumdati</taxon>
    </lineage>
</organism>
<dbReference type="InterPro" id="IPR036864">
    <property type="entry name" value="Zn2-C6_fun-type_DNA-bd_sf"/>
</dbReference>
<dbReference type="PROSITE" id="PS00463">
    <property type="entry name" value="ZN2_CY6_FUNGAL_1"/>
    <property type="match status" value="1"/>
</dbReference>
<dbReference type="EMBL" id="AP024430">
    <property type="protein sequence ID" value="BCS02342.1"/>
    <property type="molecule type" value="Genomic_DNA"/>
</dbReference>
<dbReference type="Pfam" id="PF11951">
    <property type="entry name" value="Fungal_trans_2"/>
    <property type="match status" value="1"/>
</dbReference>
<evidence type="ECO:0000256" key="2">
    <source>
        <dbReference type="ARBA" id="ARBA00022833"/>
    </source>
</evidence>
<dbReference type="OrthoDB" id="2593732at2759"/>
<evidence type="ECO:0000256" key="1">
    <source>
        <dbReference type="ARBA" id="ARBA00022723"/>
    </source>
</evidence>
<dbReference type="RefSeq" id="XP_041546104.1">
    <property type="nucleotide sequence ID" value="XM_041692750.1"/>
</dbReference>
<dbReference type="PANTHER" id="PTHR36206">
    <property type="entry name" value="ASPERCRYPTIN BIOSYNTHESIS CLUSTER-SPECIFIC TRANSCRIPTION REGULATOR ATNN-RELATED"/>
    <property type="match status" value="1"/>
</dbReference>
<evidence type="ECO:0000256" key="3">
    <source>
        <dbReference type="ARBA" id="ARBA00023015"/>
    </source>
</evidence>
<keyword evidence="6" id="KW-0539">Nucleus</keyword>
<dbReference type="PROSITE" id="PS50048">
    <property type="entry name" value="ZN2_CY6_FUNGAL_2"/>
    <property type="match status" value="1"/>
</dbReference>
<proteinExistence type="predicted"/>
<evidence type="ECO:0000313" key="8">
    <source>
        <dbReference type="EMBL" id="BCS02342.1"/>
    </source>
</evidence>
<dbReference type="InterPro" id="IPR001138">
    <property type="entry name" value="Zn2Cys6_DnaBD"/>
</dbReference>
<evidence type="ECO:0000256" key="6">
    <source>
        <dbReference type="ARBA" id="ARBA00023242"/>
    </source>
</evidence>
<dbReference type="SMART" id="SM00066">
    <property type="entry name" value="GAL4"/>
    <property type="match status" value="1"/>
</dbReference>
<dbReference type="GO" id="GO:0008270">
    <property type="term" value="F:zinc ion binding"/>
    <property type="evidence" value="ECO:0007669"/>
    <property type="project" value="InterPro"/>
</dbReference>
<dbReference type="Pfam" id="PF00172">
    <property type="entry name" value="Zn_clus"/>
    <property type="match status" value="1"/>
</dbReference>
<keyword evidence="9" id="KW-1185">Reference proteome</keyword>
<dbReference type="GO" id="GO:0009893">
    <property type="term" value="P:positive regulation of metabolic process"/>
    <property type="evidence" value="ECO:0007669"/>
    <property type="project" value="UniProtKB-ARBA"/>
</dbReference>
<dbReference type="InterPro" id="IPR052360">
    <property type="entry name" value="Transcr_Regulatory_Proteins"/>
</dbReference>
<accession>A0A7R7WG42</accession>
<evidence type="ECO:0000256" key="5">
    <source>
        <dbReference type="ARBA" id="ARBA00023163"/>
    </source>
</evidence>
<dbReference type="GO" id="GO:0003677">
    <property type="term" value="F:DNA binding"/>
    <property type="evidence" value="ECO:0007669"/>
    <property type="project" value="UniProtKB-KW"/>
</dbReference>
<keyword evidence="5" id="KW-0804">Transcription</keyword>
<dbReference type="AlphaFoldDB" id="A0A7R7WG42"/>
<dbReference type="PANTHER" id="PTHR36206:SF12">
    <property type="entry name" value="ASPERCRYPTIN BIOSYNTHESIS CLUSTER-SPECIFIC TRANSCRIPTION REGULATOR ATNN-RELATED"/>
    <property type="match status" value="1"/>
</dbReference>
<evidence type="ECO:0000256" key="4">
    <source>
        <dbReference type="ARBA" id="ARBA00023125"/>
    </source>
</evidence>
<dbReference type="InterPro" id="IPR021858">
    <property type="entry name" value="Fun_TF"/>
</dbReference>
<feature type="domain" description="Zn(2)-C6 fungal-type" evidence="7">
    <location>
        <begin position="46"/>
        <end position="74"/>
    </location>
</feature>
<dbReference type="GeneID" id="64963663"/>
<evidence type="ECO:0000259" key="7">
    <source>
        <dbReference type="PROSITE" id="PS50048"/>
    </source>
</evidence>
<evidence type="ECO:0000313" key="9">
    <source>
        <dbReference type="Proteomes" id="UP000661280"/>
    </source>
</evidence>
<dbReference type="SUPFAM" id="SSF57701">
    <property type="entry name" value="Zn2/Cys6 DNA-binding domain"/>
    <property type="match status" value="1"/>
</dbReference>
<reference evidence="8" key="2">
    <citation type="submission" date="2021-02" db="EMBL/GenBank/DDBJ databases">
        <title>Aspergillus luchuensis mut. kawachii IFO 4304 genome sequence.</title>
        <authorList>
            <person name="Mori K."/>
            <person name="Kadooka C."/>
            <person name="Goto M."/>
            <person name="Futagami T."/>
        </authorList>
    </citation>
    <scope>NUCLEOTIDE SEQUENCE</scope>
    <source>
        <strain evidence="8">IFO 4308</strain>
    </source>
</reference>
<gene>
    <name evidence="8" type="ORF">AKAW2_60606A</name>
</gene>
<dbReference type="Gene3D" id="4.10.240.10">
    <property type="entry name" value="Zn(2)-C6 fungal-type DNA-binding domain"/>
    <property type="match status" value="1"/>
</dbReference>
<protein>
    <recommendedName>
        <fullName evidence="7">Zn(2)-C6 fungal-type domain-containing protein</fullName>
    </recommendedName>
</protein>
<keyword evidence="3" id="KW-0805">Transcription regulation</keyword>
<dbReference type="Proteomes" id="UP000661280">
    <property type="component" value="Chromosome 6"/>
</dbReference>
<name>A0A7R7WG42_ASPKA</name>
<dbReference type="KEGG" id="aluc:AKAW2_60606A"/>
<dbReference type="GO" id="GO:0000981">
    <property type="term" value="F:DNA-binding transcription factor activity, RNA polymerase II-specific"/>
    <property type="evidence" value="ECO:0007669"/>
    <property type="project" value="InterPro"/>
</dbReference>
<keyword evidence="1" id="KW-0479">Metal-binding</keyword>
<dbReference type="CDD" id="cd00067">
    <property type="entry name" value="GAL4"/>
    <property type="match status" value="1"/>
</dbReference>